<sequence>MEKIPDKIKALNEVREPGCLAVLQDRKYFFTGNMCIKRTLRRHEWFTIDNVLYNSPPTTIPQRWKNDVAIITYLRERTNIPLPELPCVYEDDGAFYHCTKYVDGIQMSKLTPEDQTIVMQELRQHVAVLKTLKSDTPGVPPFPTLPIPRFGPYEEDTAQRIERHTLETKLAGSLLVPPPNVVNTASMRNFCFRPRKNVRGNFVLCHNDLRPHNVLVDPKTLKIKAIIDWEFAGFLPEWFELKMGETKDPNSEYAKRCRKWFSENCHEVPMQDLPTMEEKLGVKYVAPLDKRER</sequence>
<reference evidence="2 3" key="1">
    <citation type="journal article" date="2016" name="Genome Biol. Evol.">
        <title>Divergent and convergent evolution of fungal pathogenicity.</title>
        <authorList>
            <person name="Shang Y."/>
            <person name="Xiao G."/>
            <person name="Zheng P."/>
            <person name="Cen K."/>
            <person name="Zhan S."/>
            <person name="Wang C."/>
        </authorList>
    </citation>
    <scope>NUCLEOTIDE SEQUENCE [LARGE SCALE GENOMIC DNA]</scope>
    <source>
        <strain evidence="2 3">RCEF 264</strain>
    </source>
</reference>
<dbReference type="Pfam" id="PF01636">
    <property type="entry name" value="APH"/>
    <property type="match status" value="1"/>
</dbReference>
<evidence type="ECO:0000313" key="3">
    <source>
        <dbReference type="Proteomes" id="UP000076874"/>
    </source>
</evidence>
<gene>
    <name evidence="2" type="ORF">SPI_03400</name>
</gene>
<organism evidence="2 3">
    <name type="scientific">Niveomyces insectorum RCEF 264</name>
    <dbReference type="NCBI Taxonomy" id="1081102"/>
    <lineage>
        <taxon>Eukaryota</taxon>
        <taxon>Fungi</taxon>
        <taxon>Dikarya</taxon>
        <taxon>Ascomycota</taxon>
        <taxon>Pezizomycotina</taxon>
        <taxon>Sordariomycetes</taxon>
        <taxon>Hypocreomycetidae</taxon>
        <taxon>Hypocreales</taxon>
        <taxon>Cordycipitaceae</taxon>
        <taxon>Niveomyces</taxon>
    </lineage>
</organism>
<keyword evidence="2" id="KW-0808">Transferase</keyword>
<dbReference type="InterPro" id="IPR051678">
    <property type="entry name" value="AGP_Transferase"/>
</dbReference>
<dbReference type="InterPro" id="IPR011009">
    <property type="entry name" value="Kinase-like_dom_sf"/>
</dbReference>
<feature type="domain" description="Aminoglycoside phosphotransferase" evidence="1">
    <location>
        <begin position="69"/>
        <end position="241"/>
    </location>
</feature>
<proteinExistence type="predicted"/>
<dbReference type="InterPro" id="IPR002575">
    <property type="entry name" value="Aminoglycoside_PTrfase"/>
</dbReference>
<dbReference type="OrthoDB" id="2906425at2759"/>
<dbReference type="STRING" id="1081102.A0A167XB65"/>
<dbReference type="GO" id="GO:0016301">
    <property type="term" value="F:kinase activity"/>
    <property type="evidence" value="ECO:0007669"/>
    <property type="project" value="UniProtKB-KW"/>
</dbReference>
<protein>
    <submittedName>
        <fullName evidence="2">Protein kinase-like domain protein</fullName>
    </submittedName>
</protein>
<dbReference type="Gene3D" id="3.90.1200.10">
    <property type="match status" value="1"/>
</dbReference>
<comment type="caution">
    <text evidence="2">The sequence shown here is derived from an EMBL/GenBank/DDBJ whole genome shotgun (WGS) entry which is preliminary data.</text>
</comment>
<dbReference type="AlphaFoldDB" id="A0A167XB65"/>
<evidence type="ECO:0000259" key="1">
    <source>
        <dbReference type="Pfam" id="PF01636"/>
    </source>
</evidence>
<dbReference type="Proteomes" id="UP000076874">
    <property type="component" value="Unassembled WGS sequence"/>
</dbReference>
<keyword evidence="3" id="KW-1185">Reference proteome</keyword>
<keyword evidence="2" id="KW-0418">Kinase</keyword>
<name>A0A167XB65_9HYPO</name>
<dbReference type="PANTHER" id="PTHR21310:SF15">
    <property type="entry name" value="AMINOGLYCOSIDE PHOSPHOTRANSFERASE DOMAIN-CONTAINING PROTEIN"/>
    <property type="match status" value="1"/>
</dbReference>
<accession>A0A167XB65</accession>
<dbReference type="EMBL" id="AZHD01000004">
    <property type="protein sequence ID" value="OAA64753.1"/>
    <property type="molecule type" value="Genomic_DNA"/>
</dbReference>
<dbReference type="CDD" id="cd05120">
    <property type="entry name" value="APH_ChoK_like"/>
    <property type="match status" value="1"/>
</dbReference>
<dbReference type="SUPFAM" id="SSF56112">
    <property type="entry name" value="Protein kinase-like (PK-like)"/>
    <property type="match status" value="1"/>
</dbReference>
<evidence type="ECO:0000313" key="2">
    <source>
        <dbReference type="EMBL" id="OAA64753.1"/>
    </source>
</evidence>
<dbReference type="PANTHER" id="PTHR21310">
    <property type="entry name" value="AMINOGLYCOSIDE PHOSPHOTRANSFERASE-RELATED-RELATED"/>
    <property type="match status" value="1"/>
</dbReference>